<comment type="caution">
    <text evidence="1">The sequence shown here is derived from an EMBL/GenBank/DDBJ whole genome shotgun (WGS) entry which is preliminary data.</text>
</comment>
<gene>
    <name evidence="1" type="ORF">B0I36DRAFT_299457</name>
</gene>
<dbReference type="PANTHER" id="PTHR43130">
    <property type="entry name" value="ARAC-FAMILY TRANSCRIPTIONAL REGULATOR"/>
    <property type="match status" value="1"/>
</dbReference>
<evidence type="ECO:0008006" key="3">
    <source>
        <dbReference type="Google" id="ProtNLM"/>
    </source>
</evidence>
<proteinExistence type="predicted"/>
<evidence type="ECO:0000313" key="2">
    <source>
        <dbReference type="Proteomes" id="UP000756346"/>
    </source>
</evidence>
<sequence length="268" mass="28882">MTSPTDTLPPPAKTLHVGVFIPADAQVLDLSCVDIIGTMSAEYMSQVASVVPPSVRDLAPAIKFYYIGSVPVEQPIGLTSGMSITCTHHYTDPAVAAGQLDIVLVPGPDPLATDYQMDGGAAAKWLAGQGACERTDVLCVCTGIMWCGAAGLLRGKVACGPRGLRKFIMEQEGGTGFGVKELIGEKVRWWQDGRFWSSGGITNGNDLVAAYCRQSPHFPNPLVEIVCEMCDVGDRAQHYDKSQSRFIFTMVYNTFRAWLLGFGRSKKA</sequence>
<dbReference type="Gene3D" id="3.40.50.880">
    <property type="match status" value="1"/>
</dbReference>
<dbReference type="GeneID" id="70181525"/>
<accession>A0A9P8XTY6</accession>
<protein>
    <recommendedName>
        <fullName evidence="3">ThiJ/PfpI family protein</fullName>
    </recommendedName>
</protein>
<organism evidence="1 2">
    <name type="scientific">Microdochium trichocladiopsis</name>
    <dbReference type="NCBI Taxonomy" id="1682393"/>
    <lineage>
        <taxon>Eukaryota</taxon>
        <taxon>Fungi</taxon>
        <taxon>Dikarya</taxon>
        <taxon>Ascomycota</taxon>
        <taxon>Pezizomycotina</taxon>
        <taxon>Sordariomycetes</taxon>
        <taxon>Xylariomycetidae</taxon>
        <taxon>Xylariales</taxon>
        <taxon>Microdochiaceae</taxon>
        <taxon>Microdochium</taxon>
    </lineage>
</organism>
<dbReference type="AlphaFoldDB" id="A0A9P8XTY6"/>
<evidence type="ECO:0000313" key="1">
    <source>
        <dbReference type="EMBL" id="KAH7014526.1"/>
    </source>
</evidence>
<dbReference type="PANTHER" id="PTHR43130:SF7">
    <property type="entry name" value="DJ-1_PFPI DOMAIN-CONTAINING PROTEIN"/>
    <property type="match status" value="1"/>
</dbReference>
<dbReference type="OrthoDB" id="543156at2759"/>
<keyword evidence="2" id="KW-1185">Reference proteome</keyword>
<dbReference type="SUPFAM" id="SSF52317">
    <property type="entry name" value="Class I glutamine amidotransferase-like"/>
    <property type="match status" value="1"/>
</dbReference>
<dbReference type="Proteomes" id="UP000756346">
    <property type="component" value="Unassembled WGS sequence"/>
</dbReference>
<dbReference type="EMBL" id="JAGTJQ010000013">
    <property type="protein sequence ID" value="KAH7014526.1"/>
    <property type="molecule type" value="Genomic_DNA"/>
</dbReference>
<dbReference type="InterPro" id="IPR029062">
    <property type="entry name" value="Class_I_gatase-like"/>
</dbReference>
<dbReference type="RefSeq" id="XP_046005493.1">
    <property type="nucleotide sequence ID" value="XM_046151979.1"/>
</dbReference>
<dbReference type="InterPro" id="IPR052158">
    <property type="entry name" value="INH-QAR"/>
</dbReference>
<name>A0A9P8XTY6_9PEZI</name>
<reference evidence="1" key="1">
    <citation type="journal article" date="2021" name="Nat. Commun.">
        <title>Genetic determinants of endophytism in the Arabidopsis root mycobiome.</title>
        <authorList>
            <person name="Mesny F."/>
            <person name="Miyauchi S."/>
            <person name="Thiergart T."/>
            <person name="Pickel B."/>
            <person name="Atanasova L."/>
            <person name="Karlsson M."/>
            <person name="Huettel B."/>
            <person name="Barry K.W."/>
            <person name="Haridas S."/>
            <person name="Chen C."/>
            <person name="Bauer D."/>
            <person name="Andreopoulos W."/>
            <person name="Pangilinan J."/>
            <person name="LaButti K."/>
            <person name="Riley R."/>
            <person name="Lipzen A."/>
            <person name="Clum A."/>
            <person name="Drula E."/>
            <person name="Henrissat B."/>
            <person name="Kohler A."/>
            <person name="Grigoriev I.V."/>
            <person name="Martin F.M."/>
            <person name="Hacquard S."/>
        </authorList>
    </citation>
    <scope>NUCLEOTIDE SEQUENCE</scope>
    <source>
        <strain evidence="1">MPI-CAGE-CH-0230</strain>
    </source>
</reference>